<name>A0A6A8A6J7_9HYPH</name>
<organism evidence="1 2">
    <name type="scientific">Endobacterium cereale</name>
    <dbReference type="NCBI Taxonomy" id="2663029"/>
    <lineage>
        <taxon>Bacteria</taxon>
        <taxon>Pseudomonadati</taxon>
        <taxon>Pseudomonadota</taxon>
        <taxon>Alphaproteobacteria</taxon>
        <taxon>Hyphomicrobiales</taxon>
        <taxon>Rhizobiaceae</taxon>
        <taxon>Endobacterium</taxon>
    </lineage>
</organism>
<evidence type="ECO:0000313" key="2">
    <source>
        <dbReference type="Proteomes" id="UP000435138"/>
    </source>
</evidence>
<dbReference type="EMBL" id="WIXI01000028">
    <property type="protein sequence ID" value="MQY45250.1"/>
    <property type="molecule type" value="Genomic_DNA"/>
</dbReference>
<reference evidence="1 2" key="1">
    <citation type="submission" date="2019-11" db="EMBL/GenBank/DDBJ databases">
        <title>Genome analysis of Rhizobacterium cereale a novel genus and species isolated from maize roots in North Spain.</title>
        <authorList>
            <person name="Menendez E."/>
            <person name="Flores-Felix J.D."/>
            <person name="Ramirez-Bahena M.-H."/>
            <person name="Igual J.M."/>
            <person name="Garcia-Fraile P."/>
            <person name="Peix A."/>
            <person name="Velazquez E."/>
        </authorList>
    </citation>
    <scope>NUCLEOTIDE SEQUENCE [LARGE SCALE GENOMIC DNA]</scope>
    <source>
        <strain evidence="1 2">RZME27</strain>
    </source>
</reference>
<proteinExistence type="predicted"/>
<evidence type="ECO:0000313" key="1">
    <source>
        <dbReference type="EMBL" id="MQY45250.1"/>
    </source>
</evidence>
<comment type="caution">
    <text evidence="1">The sequence shown here is derived from an EMBL/GenBank/DDBJ whole genome shotgun (WGS) entry which is preliminary data.</text>
</comment>
<protein>
    <submittedName>
        <fullName evidence="1">Uncharacterized protein</fullName>
    </submittedName>
</protein>
<dbReference type="RefSeq" id="WP_153352802.1">
    <property type="nucleotide sequence ID" value="NZ_JAYKOO010000005.1"/>
</dbReference>
<keyword evidence="2" id="KW-1185">Reference proteome</keyword>
<dbReference type="AlphaFoldDB" id="A0A6A8A6J7"/>
<accession>A0A6A8A6J7</accession>
<dbReference type="Proteomes" id="UP000435138">
    <property type="component" value="Unassembled WGS sequence"/>
</dbReference>
<gene>
    <name evidence="1" type="ORF">GAO09_04110</name>
</gene>
<sequence length="49" mass="5458">MRVSKFPERTVILASKTYQEGSFDGFDHEKNIAAFDLEMGAFVIFVASG</sequence>